<dbReference type="Proteomes" id="UP000663923">
    <property type="component" value="Chromosome"/>
</dbReference>
<reference evidence="1 2" key="1">
    <citation type="submission" date="2021-03" db="EMBL/GenBank/DDBJ databases">
        <title>Complete genome of Parasphingorhabdus_sp.JHSY0214.</title>
        <authorList>
            <person name="Yoo J.H."/>
            <person name="Bae J.W."/>
        </authorList>
    </citation>
    <scope>NUCLEOTIDE SEQUENCE [LARGE SCALE GENOMIC DNA]</scope>
    <source>
        <strain evidence="1 2">JHSY0214</strain>
    </source>
</reference>
<evidence type="ECO:0000313" key="2">
    <source>
        <dbReference type="Proteomes" id="UP000663923"/>
    </source>
</evidence>
<proteinExistence type="predicted"/>
<sequence>MLTDRQMVLEKILTDKGIDVTDAVENYQPDETLQSRLDERTGAIVKTIIGDLTGAE</sequence>
<keyword evidence="2" id="KW-1185">Reference proteome</keyword>
<accession>A0ABX7T9Y9</accession>
<organism evidence="1 2">
    <name type="scientific">Parasphingorhabdus cellanae</name>
    <dbReference type="NCBI Taxonomy" id="2806553"/>
    <lineage>
        <taxon>Bacteria</taxon>
        <taxon>Pseudomonadati</taxon>
        <taxon>Pseudomonadota</taxon>
        <taxon>Alphaproteobacteria</taxon>
        <taxon>Sphingomonadales</taxon>
        <taxon>Sphingomonadaceae</taxon>
        <taxon>Parasphingorhabdus</taxon>
    </lineage>
</organism>
<name>A0ABX7T9Y9_9SPHN</name>
<dbReference type="EMBL" id="CP071794">
    <property type="protein sequence ID" value="QTD57437.1"/>
    <property type="molecule type" value="Genomic_DNA"/>
</dbReference>
<dbReference type="RefSeq" id="WP_207989895.1">
    <property type="nucleotide sequence ID" value="NZ_CP071794.1"/>
</dbReference>
<protein>
    <submittedName>
        <fullName evidence="1">Uncharacterized protein</fullName>
    </submittedName>
</protein>
<gene>
    <name evidence="1" type="ORF">J4G78_07900</name>
</gene>
<evidence type="ECO:0000313" key="1">
    <source>
        <dbReference type="EMBL" id="QTD57437.1"/>
    </source>
</evidence>